<protein>
    <submittedName>
        <fullName evidence="2">3-oxoacyl-[acyl-carrier protein] reductase</fullName>
        <ecNumber evidence="2">1.1.1.100</ecNumber>
    </submittedName>
</protein>
<accession>A0A292ZMP2</accession>
<dbReference type="InterPro" id="IPR036291">
    <property type="entry name" value="NAD(P)-bd_dom_sf"/>
</dbReference>
<evidence type="ECO:0000313" key="3">
    <source>
        <dbReference type="Proteomes" id="UP000221538"/>
    </source>
</evidence>
<dbReference type="Pfam" id="PF13561">
    <property type="entry name" value="adh_short_C2"/>
    <property type="match status" value="1"/>
</dbReference>
<dbReference type="Gene3D" id="3.40.50.720">
    <property type="entry name" value="NAD(P)-binding Rossmann-like Domain"/>
    <property type="match status" value="1"/>
</dbReference>
<dbReference type="GO" id="GO:0030497">
    <property type="term" value="P:fatty acid elongation"/>
    <property type="evidence" value="ECO:0007669"/>
    <property type="project" value="TreeGrafter"/>
</dbReference>
<dbReference type="Proteomes" id="UP000221538">
    <property type="component" value="Unassembled WGS sequence"/>
</dbReference>
<dbReference type="PANTHER" id="PTHR42760">
    <property type="entry name" value="SHORT-CHAIN DEHYDROGENASES/REDUCTASES FAMILY MEMBER"/>
    <property type="match status" value="1"/>
</dbReference>
<organism evidence="2 3">
    <name type="scientific">Sphingobium fuliginis (strain ATCC 27551)</name>
    <dbReference type="NCBI Taxonomy" id="336203"/>
    <lineage>
        <taxon>Bacteria</taxon>
        <taxon>Pseudomonadati</taxon>
        <taxon>Pseudomonadota</taxon>
        <taxon>Alphaproteobacteria</taxon>
        <taxon>Sphingomonadales</taxon>
        <taxon>Sphingomonadaceae</taxon>
        <taxon>Sphingobium</taxon>
    </lineage>
</organism>
<comment type="similarity">
    <text evidence="1">Belongs to the short-chain dehydrogenases/reductases (SDR) family.</text>
</comment>
<evidence type="ECO:0000313" key="2">
    <source>
        <dbReference type="EMBL" id="GAY24398.1"/>
    </source>
</evidence>
<comment type="caution">
    <text evidence="2">The sequence shown here is derived from an EMBL/GenBank/DDBJ whole genome shotgun (WGS) entry which is preliminary data.</text>
</comment>
<proteinExistence type="inferred from homology"/>
<dbReference type="SUPFAM" id="SSF51735">
    <property type="entry name" value="NAD(P)-binding Rossmann-fold domains"/>
    <property type="match status" value="1"/>
</dbReference>
<sequence length="260" mass="27064">MGLIEGQVAIVTGAANEVTRGIALRFAREGAKVVLVDKDHEAVQAAARPIPGAEARSADLSDPDAARALADAVVGAHGRIDIMLNGAHAALKWDRLADRQAAPDFTAAFNDVLLSALNMMQAVYPHMKAAGGGRIVNLGSIYGPTANEGVTDAVTMDFALTGLTRSAGVEWGKDGILVNFLQPAVPDIAVFADYRAKKGKSVDTLIANMAMPRLADPVEDVGGAAMFLVSDEASFILGHRVLADGGQHLTAAVFEPGAER</sequence>
<dbReference type="PRINTS" id="PR00081">
    <property type="entry name" value="GDHRDH"/>
</dbReference>
<reference evidence="2 3" key="1">
    <citation type="journal article" date="2013" name="Biodegradation">
        <title>Occurrence of 4-tert-butylphenol (4-t-BP) biodegradation in an aquatic sample caused by the presence of Spirodela polyrrhiza and isolation of a 4-t-BP-utilizing bacterium.</title>
        <authorList>
            <person name="Ogata Y."/>
            <person name="Toyama T."/>
            <person name="Yu N."/>
            <person name="Wang X."/>
            <person name="Sei K."/>
            <person name="Ike M."/>
        </authorList>
    </citation>
    <scope>NUCLEOTIDE SEQUENCE [LARGE SCALE GENOMIC DNA]</scope>
    <source>
        <strain evidence="2 3">OMI</strain>
    </source>
</reference>
<evidence type="ECO:0000256" key="1">
    <source>
        <dbReference type="ARBA" id="ARBA00006484"/>
    </source>
</evidence>
<dbReference type="InterPro" id="IPR002347">
    <property type="entry name" value="SDR_fam"/>
</dbReference>
<dbReference type="CDD" id="cd05233">
    <property type="entry name" value="SDR_c"/>
    <property type="match status" value="1"/>
</dbReference>
<reference evidence="2 3" key="2">
    <citation type="journal article" date="2013" name="Environ. Sci. Technol.">
        <title>The 4-tert-butylphenol-utilizing bacterium Sphingobium fuliginis OMI can degrade bisphenols via phenolic ring hydroxylation and meta-cleavage pathway.</title>
        <authorList>
            <person name="Ogata Y."/>
            <person name="Goda S."/>
            <person name="Toyama T."/>
            <person name="Sei K."/>
            <person name="Ike M."/>
        </authorList>
    </citation>
    <scope>NUCLEOTIDE SEQUENCE [LARGE SCALE GENOMIC DNA]</scope>
    <source>
        <strain evidence="2 3">OMI</strain>
    </source>
</reference>
<name>A0A292ZMP2_SPHSA</name>
<gene>
    <name evidence="2" type="ORF">SFOMI_4978</name>
</gene>
<keyword evidence="2" id="KW-0560">Oxidoreductase</keyword>
<dbReference type="EMBL" id="BEWI01000032">
    <property type="protein sequence ID" value="GAY24398.1"/>
    <property type="molecule type" value="Genomic_DNA"/>
</dbReference>
<dbReference type="AlphaFoldDB" id="A0A292ZMP2"/>
<dbReference type="EC" id="1.1.1.100" evidence="2"/>
<dbReference type="RefSeq" id="WP_099186863.1">
    <property type="nucleotide sequence ID" value="NZ_BEWI01000032.1"/>
</dbReference>
<dbReference type="PANTHER" id="PTHR42760:SF135">
    <property type="entry name" value="BLL7886 PROTEIN"/>
    <property type="match status" value="1"/>
</dbReference>
<dbReference type="GO" id="GO:0004316">
    <property type="term" value="F:3-oxoacyl-[acyl-carrier-protein] reductase (NADPH) activity"/>
    <property type="evidence" value="ECO:0007669"/>
    <property type="project" value="UniProtKB-EC"/>
</dbReference>